<reference evidence="5" key="1">
    <citation type="journal article" date="2024" name="Gigascience">
        <title>Chromosome-level genome of the poultry shaft louse Menopon gallinae provides insight into the host-switching and adaptive evolution of parasitic lice.</title>
        <authorList>
            <person name="Xu Y."/>
            <person name="Ma L."/>
            <person name="Liu S."/>
            <person name="Liang Y."/>
            <person name="Liu Q."/>
            <person name="He Z."/>
            <person name="Tian L."/>
            <person name="Duan Y."/>
            <person name="Cai W."/>
            <person name="Li H."/>
            <person name="Song F."/>
        </authorList>
    </citation>
    <scope>NUCLEOTIDE SEQUENCE</scope>
    <source>
        <strain evidence="5">Cailab_2023a</strain>
    </source>
</reference>
<feature type="chain" id="PRO_5043441750" description="Protein takeout" evidence="4">
    <location>
        <begin position="21"/>
        <end position="251"/>
    </location>
</feature>
<dbReference type="SMART" id="SM00700">
    <property type="entry name" value="JHBP"/>
    <property type="match status" value="1"/>
</dbReference>
<dbReference type="Gene3D" id="3.15.10.30">
    <property type="entry name" value="Haemolymph juvenile hormone binding protein"/>
    <property type="match status" value="1"/>
</dbReference>
<dbReference type="PANTHER" id="PTHR11008:SF32">
    <property type="entry name" value="CIRCADIAN CLOCK-CONTROLLED PROTEIN DAYWAKE-RELATED"/>
    <property type="match status" value="1"/>
</dbReference>
<dbReference type="InterPro" id="IPR038606">
    <property type="entry name" value="To_sf"/>
</dbReference>
<dbReference type="AlphaFoldDB" id="A0AAW2I107"/>
<dbReference type="GO" id="GO:0005615">
    <property type="term" value="C:extracellular space"/>
    <property type="evidence" value="ECO:0007669"/>
    <property type="project" value="TreeGrafter"/>
</dbReference>
<name>A0AAW2I107_9NEOP</name>
<organism evidence="5">
    <name type="scientific">Menopon gallinae</name>
    <name type="common">poultry shaft louse</name>
    <dbReference type="NCBI Taxonomy" id="328185"/>
    <lineage>
        <taxon>Eukaryota</taxon>
        <taxon>Metazoa</taxon>
        <taxon>Ecdysozoa</taxon>
        <taxon>Arthropoda</taxon>
        <taxon>Hexapoda</taxon>
        <taxon>Insecta</taxon>
        <taxon>Pterygota</taxon>
        <taxon>Neoptera</taxon>
        <taxon>Paraneoptera</taxon>
        <taxon>Psocodea</taxon>
        <taxon>Troctomorpha</taxon>
        <taxon>Phthiraptera</taxon>
        <taxon>Amblycera</taxon>
        <taxon>Menoponidae</taxon>
        <taxon>Menopon</taxon>
    </lineage>
</organism>
<gene>
    <name evidence="5" type="ORF">PYX00_003543</name>
</gene>
<dbReference type="EMBL" id="JARGDH010000002">
    <property type="protein sequence ID" value="KAL0275799.1"/>
    <property type="molecule type" value="Genomic_DNA"/>
</dbReference>
<comment type="caution">
    <text evidence="5">The sequence shown here is derived from an EMBL/GenBank/DDBJ whole genome shotgun (WGS) entry which is preliminary data.</text>
</comment>
<keyword evidence="2" id="KW-0090">Biological rhythms</keyword>
<evidence type="ECO:0000256" key="1">
    <source>
        <dbReference type="ARBA" id="ARBA00022729"/>
    </source>
</evidence>
<dbReference type="PANTHER" id="PTHR11008">
    <property type="entry name" value="PROTEIN TAKEOUT-LIKE PROTEIN"/>
    <property type="match status" value="1"/>
</dbReference>
<evidence type="ECO:0000313" key="5">
    <source>
        <dbReference type="EMBL" id="KAL0275799.1"/>
    </source>
</evidence>
<dbReference type="Pfam" id="PF06585">
    <property type="entry name" value="JHBP"/>
    <property type="match status" value="1"/>
</dbReference>
<evidence type="ECO:0008006" key="6">
    <source>
        <dbReference type="Google" id="ProtNLM"/>
    </source>
</evidence>
<dbReference type="InterPro" id="IPR010562">
    <property type="entry name" value="Haemolymph_juvenile_hormone-bd"/>
</dbReference>
<evidence type="ECO:0000256" key="4">
    <source>
        <dbReference type="SAM" id="SignalP"/>
    </source>
</evidence>
<evidence type="ECO:0000256" key="2">
    <source>
        <dbReference type="ARBA" id="ARBA00023108"/>
    </source>
</evidence>
<dbReference type="GO" id="GO:0007623">
    <property type="term" value="P:circadian rhythm"/>
    <property type="evidence" value="ECO:0007669"/>
    <property type="project" value="UniProtKB-ARBA"/>
</dbReference>
<comment type="similarity">
    <text evidence="3">Belongs to the TO family.</text>
</comment>
<accession>A0AAW2I107</accession>
<keyword evidence="1 4" id="KW-0732">Signal</keyword>
<dbReference type="FunFam" id="3.15.10.30:FF:000001">
    <property type="entry name" value="Takeout-like protein 1"/>
    <property type="match status" value="1"/>
</dbReference>
<proteinExistence type="inferred from homology"/>
<protein>
    <recommendedName>
        <fullName evidence="6">Protein takeout</fullName>
    </recommendedName>
</protein>
<feature type="signal peptide" evidence="4">
    <location>
        <begin position="1"/>
        <end position="20"/>
    </location>
</feature>
<sequence length="251" mass="27893">MRSATLQVFAVVCFVQAISAASVGKLPPSFDICHTSKPDFTKCLGAAVEEAVHTLKDGYPPLGLYPIDPLDITALNIDQGSGPVSIDLKFKDLKIYGFKDAKISDVKADVPNFRFSAKVTVPEVSLKGKYNINGKVLILPITGNGDCVLTMDDVAAQVELLGKERKKDGRLYMNVQKFDFKFDLKKFKLKFENLFNGDKALGENMNQFINENWNEILLELKPSIQEAFGAVFAEISNRIFSKVPYNDIFPE</sequence>
<evidence type="ECO:0000256" key="3">
    <source>
        <dbReference type="ARBA" id="ARBA00060902"/>
    </source>
</evidence>